<dbReference type="InterPro" id="IPR002909">
    <property type="entry name" value="IPT_dom"/>
</dbReference>
<dbReference type="Pfam" id="PF07645">
    <property type="entry name" value="EGF_CA"/>
    <property type="match status" value="2"/>
</dbReference>
<dbReference type="InterPro" id="IPR054484">
    <property type="entry name" value="ComC_SSD"/>
</dbReference>
<dbReference type="EMBL" id="GL883015">
    <property type="protein sequence ID" value="EGG19290.1"/>
    <property type="molecule type" value="Genomic_DNA"/>
</dbReference>
<dbReference type="InterPro" id="IPR014756">
    <property type="entry name" value="Ig_E-set"/>
</dbReference>
<dbReference type="InterPro" id="IPR009030">
    <property type="entry name" value="Growth_fac_rcpt_cys_sf"/>
</dbReference>
<evidence type="ECO:0000256" key="9">
    <source>
        <dbReference type="SAM" id="SignalP"/>
    </source>
</evidence>
<dbReference type="Gene3D" id="2.10.25.10">
    <property type="entry name" value="Laminin"/>
    <property type="match status" value="4"/>
</dbReference>
<dbReference type="RefSeq" id="XP_004357561.1">
    <property type="nucleotide sequence ID" value="XM_004357504.1"/>
</dbReference>
<dbReference type="PROSITE" id="PS01187">
    <property type="entry name" value="EGF_CA"/>
    <property type="match status" value="1"/>
</dbReference>
<evidence type="ECO:0000256" key="2">
    <source>
        <dbReference type="ARBA" id="ARBA00022729"/>
    </source>
</evidence>
<dbReference type="InterPro" id="IPR018097">
    <property type="entry name" value="EGF_Ca-bd_CS"/>
</dbReference>
<evidence type="ECO:0000256" key="6">
    <source>
        <dbReference type="PROSITE-ProRule" id="PRU00076"/>
    </source>
</evidence>
<evidence type="ECO:0000313" key="11">
    <source>
        <dbReference type="EMBL" id="EGG19290.1"/>
    </source>
</evidence>
<evidence type="ECO:0000259" key="10">
    <source>
        <dbReference type="PROSITE" id="PS50026"/>
    </source>
</evidence>
<evidence type="ECO:0000256" key="3">
    <source>
        <dbReference type="ARBA" id="ARBA00022737"/>
    </source>
</evidence>
<keyword evidence="8" id="KW-0812">Transmembrane</keyword>
<dbReference type="PROSITE" id="PS50026">
    <property type="entry name" value="EGF_3"/>
    <property type="match status" value="1"/>
</dbReference>
<dbReference type="AlphaFoldDB" id="F4PYM4"/>
<evidence type="ECO:0000256" key="4">
    <source>
        <dbReference type="ARBA" id="ARBA00023157"/>
    </source>
</evidence>
<gene>
    <name evidence="11" type="ORF">DFA_02077</name>
</gene>
<dbReference type="SUPFAM" id="SSF57184">
    <property type="entry name" value="Growth factor receptor domain"/>
    <property type="match status" value="1"/>
</dbReference>
<dbReference type="PANTHER" id="PTHR24032">
    <property type="entry name" value="EGF-LIKE DOMAIN-CONTAINING PROTEIN-RELATED-RELATED"/>
    <property type="match status" value="1"/>
</dbReference>
<dbReference type="PROSITE" id="PS00022">
    <property type="entry name" value="EGF_1"/>
    <property type="match status" value="1"/>
</dbReference>
<keyword evidence="1 6" id="KW-0245">EGF-like domain</keyword>
<dbReference type="SUPFAM" id="SSF57196">
    <property type="entry name" value="EGF/Laminin"/>
    <property type="match status" value="1"/>
</dbReference>
<dbReference type="InterPro" id="IPR000152">
    <property type="entry name" value="EGF-type_Asp/Asn_hydroxyl_site"/>
</dbReference>
<dbReference type="CDD" id="cd00054">
    <property type="entry name" value="EGF_CA"/>
    <property type="match status" value="4"/>
</dbReference>
<evidence type="ECO:0000256" key="8">
    <source>
        <dbReference type="SAM" id="Phobius"/>
    </source>
</evidence>
<feature type="signal peptide" evidence="9">
    <location>
        <begin position="1"/>
        <end position="22"/>
    </location>
</feature>
<evidence type="ECO:0000256" key="1">
    <source>
        <dbReference type="ARBA" id="ARBA00022536"/>
    </source>
</evidence>
<dbReference type="Pfam" id="PF01833">
    <property type="entry name" value="TIG"/>
    <property type="match status" value="1"/>
</dbReference>
<dbReference type="InterPro" id="IPR053331">
    <property type="entry name" value="EGF-like_comC"/>
</dbReference>
<comment type="caution">
    <text evidence="6">Lacks conserved residue(s) required for the propagation of feature annotation.</text>
</comment>
<dbReference type="Proteomes" id="UP000007797">
    <property type="component" value="Unassembled WGS sequence"/>
</dbReference>
<accession>F4PYM4</accession>
<feature type="domain" description="EGF-like" evidence="10">
    <location>
        <begin position="334"/>
        <end position="374"/>
    </location>
</feature>
<reference evidence="12" key="1">
    <citation type="journal article" date="2011" name="Genome Res.">
        <title>Phylogeny-wide analysis of social amoeba genomes highlights ancient origins for complex intercellular communication.</title>
        <authorList>
            <person name="Heidel A.J."/>
            <person name="Lawal H.M."/>
            <person name="Felder M."/>
            <person name="Schilde C."/>
            <person name="Helps N.R."/>
            <person name="Tunggal B."/>
            <person name="Rivero F."/>
            <person name="John U."/>
            <person name="Schleicher M."/>
            <person name="Eichinger L."/>
            <person name="Platzer M."/>
            <person name="Noegel A.A."/>
            <person name="Schaap P."/>
            <person name="Gloeckner G."/>
        </authorList>
    </citation>
    <scope>NUCLEOTIDE SEQUENCE [LARGE SCALE GENOMIC DNA]</scope>
    <source>
        <strain evidence="12">SH3</strain>
    </source>
</reference>
<dbReference type="SMART" id="SM00181">
    <property type="entry name" value="EGF"/>
    <property type="match status" value="6"/>
</dbReference>
<dbReference type="OMA" id="KRCSDIN"/>
<sequence length="776" mass="83722">MNTYYLLLLLLSIIFYIQTSWAQTCAPGYVAGPGGCLTGYSSNLKTYKCRNADFTYDYSVITASTAPATCPGGYTVEYEISITNSRIVSIAHCQVNEQSVARSFMVIGNGEGTPSCPVGEQMLADGPLDYVNYPQYRYLIIETCTNGFGKHITTMGILPTESMCGADLYQRSVYDMGLLYSCPAICQNGGTCNNGICTCTLQWTGTDCTTDVNECLTLNGGCNQTCTNTQGGRTCSCGAGYTTSDGGVTCDDVNECLTANGGCSQTCTNIPGGRTCSCLAGYSTSDNGLTCNDVNECLNANGGCPQECENTPGSHTCHCFPGYTSPDNGLTCNDVDECLVNNGGCEYTCNNTAGDYECSCPPGTVLSPDGLHCQLPPPFIQSTTPVFINGGVLTINGTYLGSTYSTISINLGRYHCTNIQIITEHTQLTCKLPSNLIPSTEFFQVQVNQSVSNDYYITIEDLTEPECPENCNGGNGECTKLGCQCKVPWTGPSCKEEVIDTNPNPTNPTQPEITTDYKISIIAIQELDIEDTVTENHNLTAIGWSMTLNDTLNGHWTYNVSLGSNHSTLTATYDYIKEQGGRNYTFSGQQFTLNQYSLKLSMSVHNWPFKSKMNSVRVLIKVESQNTDPCASSSPPPTTQPTPSSISTLVHNALSGMSSRFLSIAQVDDRNIIGRVNQVSIDDYSVVIGTSLPYFNHYGAIDPDFSIFLRVDDGTTSNNDKCGDSKNDNWKIIVGVVIGGVGAAAIVTGSVMLIKKKRNTSIQKKEMNRKLQKLNS</sequence>
<feature type="transmembrane region" description="Helical" evidence="8">
    <location>
        <begin position="732"/>
        <end position="754"/>
    </location>
</feature>
<keyword evidence="4" id="KW-1015">Disulfide bond</keyword>
<keyword evidence="8" id="KW-0472">Membrane</keyword>
<keyword evidence="8" id="KW-1133">Transmembrane helix</keyword>
<dbReference type="PROSITE" id="PS00010">
    <property type="entry name" value="ASX_HYDROXYL"/>
    <property type="match status" value="1"/>
</dbReference>
<dbReference type="SMART" id="SM00179">
    <property type="entry name" value="EGF_CA"/>
    <property type="match status" value="4"/>
</dbReference>
<dbReference type="Gene3D" id="2.60.120.260">
    <property type="entry name" value="Galactose-binding domain-like"/>
    <property type="match status" value="1"/>
</dbReference>
<evidence type="ECO:0000256" key="5">
    <source>
        <dbReference type="ARBA" id="ARBA00023180"/>
    </source>
</evidence>
<feature type="chain" id="PRO_5003319738" description="EGF-like domain-containing protein" evidence="9">
    <location>
        <begin position="23"/>
        <end position="776"/>
    </location>
</feature>
<dbReference type="Pfam" id="PF22933">
    <property type="entry name" value="ComC_SSD"/>
    <property type="match status" value="1"/>
</dbReference>
<dbReference type="Pfam" id="PF14670">
    <property type="entry name" value="FXa_inhibition"/>
    <property type="match status" value="2"/>
</dbReference>
<dbReference type="OrthoDB" id="19519at2759"/>
<dbReference type="KEGG" id="dfa:DFA_02077"/>
<proteinExistence type="predicted"/>
<keyword evidence="2 9" id="KW-0732">Signal</keyword>
<keyword evidence="3" id="KW-0677">Repeat</keyword>
<dbReference type="FunFam" id="2.10.25.10:FF:000240">
    <property type="entry name" value="Vitamin K-dependent protein S"/>
    <property type="match status" value="1"/>
</dbReference>
<name>F4PYM4_CACFS</name>
<evidence type="ECO:0000313" key="12">
    <source>
        <dbReference type="Proteomes" id="UP000007797"/>
    </source>
</evidence>
<keyword evidence="5" id="KW-0325">Glycoprotein</keyword>
<keyword evidence="12" id="KW-1185">Reference proteome</keyword>
<dbReference type="GeneID" id="14871314"/>
<dbReference type="GO" id="GO:0005509">
    <property type="term" value="F:calcium ion binding"/>
    <property type="evidence" value="ECO:0007669"/>
    <property type="project" value="InterPro"/>
</dbReference>
<dbReference type="InterPro" id="IPR049883">
    <property type="entry name" value="NOTCH1_EGF-like"/>
</dbReference>
<dbReference type="InterPro" id="IPR001881">
    <property type="entry name" value="EGF-like_Ca-bd_dom"/>
</dbReference>
<evidence type="ECO:0000256" key="7">
    <source>
        <dbReference type="SAM" id="MobiDB-lite"/>
    </source>
</evidence>
<dbReference type="PROSITE" id="PS01186">
    <property type="entry name" value="EGF_2"/>
    <property type="match status" value="3"/>
</dbReference>
<feature type="region of interest" description="Disordered" evidence="7">
    <location>
        <begin position="627"/>
        <end position="646"/>
    </location>
</feature>
<dbReference type="FunFam" id="2.10.25.10:FF:000005">
    <property type="entry name" value="Fibrillin 2"/>
    <property type="match status" value="1"/>
</dbReference>
<dbReference type="InterPro" id="IPR000742">
    <property type="entry name" value="EGF"/>
</dbReference>
<protein>
    <recommendedName>
        <fullName evidence="10">EGF-like domain-containing protein</fullName>
    </recommendedName>
</protein>
<dbReference type="SUPFAM" id="SSF81296">
    <property type="entry name" value="E set domains"/>
    <property type="match status" value="1"/>
</dbReference>
<organism evidence="11 12">
    <name type="scientific">Cavenderia fasciculata</name>
    <name type="common">Slime mold</name>
    <name type="synonym">Dictyostelium fasciculatum</name>
    <dbReference type="NCBI Taxonomy" id="261658"/>
    <lineage>
        <taxon>Eukaryota</taxon>
        <taxon>Amoebozoa</taxon>
        <taxon>Evosea</taxon>
        <taxon>Eumycetozoa</taxon>
        <taxon>Dictyostelia</taxon>
        <taxon>Acytosteliales</taxon>
        <taxon>Cavenderiaceae</taxon>
        <taxon>Cavenderia</taxon>
    </lineage>
</organism>
<dbReference type="STRING" id="1054147.F4PYM4"/>